<dbReference type="Proteomes" id="UP000002213">
    <property type="component" value="Chromosome"/>
</dbReference>
<dbReference type="EMBL" id="CP001630">
    <property type="protein sequence ID" value="ACU35154.1"/>
    <property type="molecule type" value="Genomic_DNA"/>
</dbReference>
<feature type="transmembrane region" description="Helical" evidence="2">
    <location>
        <begin position="66"/>
        <end position="85"/>
    </location>
</feature>
<evidence type="ECO:0000313" key="5">
    <source>
        <dbReference type="Proteomes" id="UP000002213"/>
    </source>
</evidence>
<feature type="domain" description="Helix-hairpin-helix DNA-binding motif class 1" evidence="3">
    <location>
        <begin position="190"/>
        <end position="209"/>
    </location>
</feature>
<keyword evidence="2" id="KW-1133">Transmembrane helix</keyword>
<dbReference type="PANTHER" id="PTHR21180:SF32">
    <property type="entry name" value="ENDONUCLEASE_EXONUCLEASE_PHOSPHATASE FAMILY DOMAIN-CONTAINING PROTEIN 1"/>
    <property type="match status" value="1"/>
</dbReference>
<dbReference type="Pfam" id="PF10531">
    <property type="entry name" value="SLBB"/>
    <property type="match status" value="1"/>
</dbReference>
<dbReference type="InterPro" id="IPR051675">
    <property type="entry name" value="Endo/Exo/Phosphatase_dom_1"/>
</dbReference>
<dbReference type="KEGG" id="ami:Amir_1202"/>
<feature type="domain" description="Helix-hairpin-helix DNA-binding motif class 1" evidence="3">
    <location>
        <begin position="66"/>
        <end position="85"/>
    </location>
</feature>
<name>C6WRA2_ACTMD</name>
<dbReference type="GO" id="GO:0015627">
    <property type="term" value="C:type II protein secretion system complex"/>
    <property type="evidence" value="ECO:0007669"/>
    <property type="project" value="TreeGrafter"/>
</dbReference>
<dbReference type="PANTHER" id="PTHR21180">
    <property type="entry name" value="ENDONUCLEASE/EXONUCLEASE/PHOSPHATASE FAMILY DOMAIN-CONTAINING PROTEIN 1"/>
    <property type="match status" value="1"/>
</dbReference>
<keyword evidence="5" id="KW-1185">Reference proteome</keyword>
<dbReference type="RefSeq" id="WP_015800044.1">
    <property type="nucleotide sequence ID" value="NC_013093.1"/>
</dbReference>
<feature type="domain" description="Helix-hairpin-helix DNA-binding motif class 1" evidence="3">
    <location>
        <begin position="220"/>
        <end position="239"/>
    </location>
</feature>
<dbReference type="STRING" id="446462.Amir_1202"/>
<dbReference type="InterPro" id="IPR003583">
    <property type="entry name" value="Hlx-hairpin-Hlx_DNA-bd_motif"/>
</dbReference>
<dbReference type="GO" id="GO:0015628">
    <property type="term" value="P:protein secretion by the type II secretion system"/>
    <property type="evidence" value="ECO:0007669"/>
    <property type="project" value="TreeGrafter"/>
</dbReference>
<accession>C6WRA2</accession>
<feature type="region of interest" description="Disordered" evidence="1">
    <location>
        <begin position="1"/>
        <end position="31"/>
    </location>
</feature>
<dbReference type="SUPFAM" id="SSF47781">
    <property type="entry name" value="RuvA domain 2-like"/>
    <property type="match status" value="1"/>
</dbReference>
<organism evidence="4 5">
    <name type="scientific">Actinosynnema mirum (strain ATCC 29888 / DSM 43827 / JCM 3225 / NBRC 14064 / NCIMB 13271 / NRRL B-12336 / IMRU 3971 / 101)</name>
    <dbReference type="NCBI Taxonomy" id="446462"/>
    <lineage>
        <taxon>Bacteria</taxon>
        <taxon>Bacillati</taxon>
        <taxon>Actinomycetota</taxon>
        <taxon>Actinomycetes</taxon>
        <taxon>Pseudonocardiales</taxon>
        <taxon>Pseudonocardiaceae</taxon>
        <taxon>Actinosynnema</taxon>
    </lineage>
</organism>
<dbReference type="AlphaFoldDB" id="C6WRA2"/>
<proteinExistence type="predicted"/>
<evidence type="ECO:0000259" key="3">
    <source>
        <dbReference type="SMART" id="SM00278"/>
    </source>
</evidence>
<keyword evidence="2" id="KW-0472">Membrane</keyword>
<reference evidence="4 5" key="1">
    <citation type="journal article" date="2009" name="Stand. Genomic Sci.">
        <title>Complete genome sequence of Actinosynnema mirum type strain (101).</title>
        <authorList>
            <person name="Land M."/>
            <person name="Lapidus A."/>
            <person name="Mayilraj S."/>
            <person name="Chen F."/>
            <person name="Copeland A."/>
            <person name="Del Rio T.G."/>
            <person name="Nolan M."/>
            <person name="Lucas S."/>
            <person name="Tice H."/>
            <person name="Cheng J.F."/>
            <person name="Chertkov O."/>
            <person name="Bruce D."/>
            <person name="Goodwin L."/>
            <person name="Pitluck S."/>
            <person name="Rohde M."/>
            <person name="Goker M."/>
            <person name="Pati A."/>
            <person name="Ivanova N."/>
            <person name="Mavromatis K."/>
            <person name="Chen A."/>
            <person name="Palaniappan K."/>
            <person name="Hauser L."/>
            <person name="Chang Y.J."/>
            <person name="Jeffries C.C."/>
            <person name="Brettin T."/>
            <person name="Detter J.C."/>
            <person name="Han C."/>
            <person name="Chain P."/>
            <person name="Tindall B.J."/>
            <person name="Bristow J."/>
            <person name="Eisen J.A."/>
            <person name="Markowitz V."/>
            <person name="Hugenholtz P."/>
            <person name="Kyrpides N.C."/>
            <person name="Klenk H.P."/>
        </authorList>
    </citation>
    <scope>NUCLEOTIDE SEQUENCE [LARGE SCALE GENOMIC DNA]</scope>
    <source>
        <strain evidence="5">ATCC 29888 / DSM 43827 / JCM 3225 / NBRC 14064 / NCIMB 13271 / NRRL B-12336 / IMRU 3971 / 101</strain>
    </source>
</reference>
<feature type="compositionally biased region" description="Basic and acidic residues" evidence="1">
    <location>
        <begin position="1"/>
        <end position="16"/>
    </location>
</feature>
<dbReference type="InterPro" id="IPR010994">
    <property type="entry name" value="RuvA_2-like"/>
</dbReference>
<dbReference type="GO" id="GO:0003677">
    <property type="term" value="F:DNA binding"/>
    <property type="evidence" value="ECO:0007669"/>
    <property type="project" value="InterPro"/>
</dbReference>
<dbReference type="Gene3D" id="1.10.150.320">
    <property type="entry name" value="Photosystem II 12 kDa extrinsic protein"/>
    <property type="match status" value="1"/>
</dbReference>
<protein>
    <submittedName>
        <fullName evidence="4">Competence protein ComEA helix-hairpin-helix repeat protein</fullName>
    </submittedName>
</protein>
<dbReference type="SMART" id="SM00278">
    <property type="entry name" value="HhH1"/>
    <property type="match status" value="3"/>
</dbReference>
<evidence type="ECO:0000256" key="2">
    <source>
        <dbReference type="SAM" id="Phobius"/>
    </source>
</evidence>
<dbReference type="InterPro" id="IPR019554">
    <property type="entry name" value="Soluble_ligand-bd"/>
</dbReference>
<dbReference type="Pfam" id="PF12836">
    <property type="entry name" value="HHH_3"/>
    <property type="match status" value="1"/>
</dbReference>
<dbReference type="GO" id="GO:0006281">
    <property type="term" value="P:DNA repair"/>
    <property type="evidence" value="ECO:0007669"/>
    <property type="project" value="InterPro"/>
</dbReference>
<evidence type="ECO:0000256" key="1">
    <source>
        <dbReference type="SAM" id="MobiDB-lite"/>
    </source>
</evidence>
<evidence type="ECO:0000313" key="4">
    <source>
        <dbReference type="EMBL" id="ACU35154.1"/>
    </source>
</evidence>
<sequence length="242" mass="24583">MFDNHVKDKDSSDRLRTLMGSPPGKHRSEDAPTVVFATSEGGADPPGLLLRLRSLLPSAAHHRRRVAVLGVAGVGVVLAAALAAGEREAVVEQVPVLPVAEATSSSAAPPVLVVDVAGEVHAPGLVTVEDGARVADVLSRAGGVKPGASLTGLNLARKVTDGEQIAVGVPPASGGAGPPAPVNINTATVEQLDALPGVGPVTAQRIVDHRARRGRFTSVQQLGEVEGIGGSKLAKLTDLIRV</sequence>
<gene>
    <name evidence="4" type="ordered locus">Amir_1202</name>
</gene>
<keyword evidence="2" id="KW-0812">Transmembrane</keyword>
<dbReference type="eggNOG" id="COG1555">
    <property type="taxonomic scope" value="Bacteria"/>
</dbReference>
<dbReference type="HOGENOM" id="CLU_052011_0_1_11"/>